<dbReference type="PROSITE" id="PS00039">
    <property type="entry name" value="DEAD_ATP_HELICASE"/>
    <property type="match status" value="1"/>
</dbReference>
<evidence type="ECO:0000313" key="16">
    <source>
        <dbReference type="EMBL" id="KAF4039692.1"/>
    </source>
</evidence>
<evidence type="ECO:0000256" key="7">
    <source>
        <dbReference type="ARBA" id="ARBA00022801"/>
    </source>
</evidence>
<feature type="domain" description="Helicase ATP-binding" evidence="14">
    <location>
        <begin position="207"/>
        <end position="383"/>
    </location>
</feature>
<dbReference type="PANTHER" id="PTHR47958">
    <property type="entry name" value="ATP-DEPENDENT RNA HELICASE DBP3"/>
    <property type="match status" value="1"/>
</dbReference>
<evidence type="ECO:0000256" key="8">
    <source>
        <dbReference type="ARBA" id="ARBA00022806"/>
    </source>
</evidence>
<dbReference type="Proteomes" id="UP000602510">
    <property type="component" value="Unassembled WGS sequence"/>
</dbReference>
<evidence type="ECO:0000256" key="4">
    <source>
        <dbReference type="ARBA" id="ARBA00022517"/>
    </source>
</evidence>
<evidence type="ECO:0000259" key="15">
    <source>
        <dbReference type="PROSITE" id="PS51194"/>
    </source>
</evidence>
<dbReference type="EC" id="3.6.4.13" evidence="3"/>
<dbReference type="Gene3D" id="3.40.50.300">
    <property type="entry name" value="P-loop containing nucleotide triphosphate hydrolases"/>
    <property type="match status" value="2"/>
</dbReference>
<keyword evidence="6 12" id="KW-0547">Nucleotide-binding</keyword>
<dbReference type="InterPro" id="IPR014001">
    <property type="entry name" value="Helicase_ATP-bd"/>
</dbReference>
<dbReference type="SUPFAM" id="SSF52540">
    <property type="entry name" value="P-loop containing nucleoside triphosphate hydrolases"/>
    <property type="match status" value="1"/>
</dbReference>
<evidence type="ECO:0000256" key="6">
    <source>
        <dbReference type="ARBA" id="ARBA00022741"/>
    </source>
</evidence>
<accession>A0A833SSJ1</accession>
<organism evidence="16 17">
    <name type="scientific">Phytophthora infestans</name>
    <name type="common">Potato late blight agent</name>
    <name type="synonym">Botrytis infestans</name>
    <dbReference type="NCBI Taxonomy" id="4787"/>
    <lineage>
        <taxon>Eukaryota</taxon>
        <taxon>Sar</taxon>
        <taxon>Stramenopiles</taxon>
        <taxon>Oomycota</taxon>
        <taxon>Peronosporomycetes</taxon>
        <taxon>Peronosporales</taxon>
        <taxon>Peronosporaceae</taxon>
        <taxon>Phytophthora</taxon>
    </lineage>
</organism>
<sequence length="592" mass="65864">MQSSAQKHWLCFDAVCDLRQTRTDIVGIMTDVIDAKAQRKAEKKNKKAARKAAEAAAAGNPVAEPFKKDKKQKKHKRAREEAETPAESPKKHKKDKKGKKKNQKQKSSDDGDNEDVAPSTDFSSGPYQQPPAKDGSFKKAFYTEGQDTAKMTNEEVSAFHETNQMILSGNNCLYRPVLSFDDVTFESKFMKTTKGFDKPTPIQSQCWPILASGRDIIGIAETGSGKTLAFSIPGLIHIAAQPEVSHKHPGPRMLVVAPTRELAMQSSAVISEAGKKCGLKSICIYGGVPKHTQKKALRDGVHVVVATPGRLKDLVEERSCNLSKVTFVVLDEADRMLDEGFEKDIRAIIGSTHPERQIAMFSATWPQSIQKLAHEFLNDPVKVTIGSDELAASHNVTQIVEVVEDRARDSRAHALLQKYHASRKNRILLFVLYKKEADRVERMLHQRGWNCIAIHGDRNQQQRSEAVEQFKSGEVPLLIATDVAARGLDIPGVEYVMNYSFPLTIEDYVHRIGRTGRGGKKGTAHTFFTANDKPRAGELVNLLRESNQEVPKDLTKFGTHVKKKEHKLYGAFAKNIDATKKATKITFDSDDE</sequence>
<protein>
    <recommendedName>
        <fullName evidence="3">RNA helicase</fullName>
        <ecNumber evidence="3">3.6.4.13</ecNumber>
    </recommendedName>
</protein>
<dbReference type="InterPro" id="IPR011545">
    <property type="entry name" value="DEAD/DEAH_box_helicase_dom"/>
</dbReference>
<dbReference type="GO" id="GO:0003676">
    <property type="term" value="F:nucleic acid binding"/>
    <property type="evidence" value="ECO:0007669"/>
    <property type="project" value="InterPro"/>
</dbReference>
<keyword evidence="5" id="KW-0698">rRNA processing</keyword>
<dbReference type="InterPro" id="IPR001650">
    <property type="entry name" value="Helicase_C-like"/>
</dbReference>
<comment type="similarity">
    <text evidence="2">Belongs to the DEAD box helicase family. DDX5/DBP2 subfamily.</text>
</comment>
<evidence type="ECO:0000256" key="1">
    <source>
        <dbReference type="ARBA" id="ARBA00004604"/>
    </source>
</evidence>
<comment type="function">
    <text evidence="11">ATP-dependent RNA helicase required for 60S ribosomal subunit synthesis. Involved in efficient pre-rRNA processing, predominantly at site A3, which is necessary for the normal formation of 25S and 5.8S rRNAs.</text>
</comment>
<dbReference type="InterPro" id="IPR027417">
    <property type="entry name" value="P-loop_NTPase"/>
</dbReference>
<keyword evidence="17" id="KW-1185">Reference proteome</keyword>
<dbReference type="CDD" id="cd18787">
    <property type="entry name" value="SF2_C_DEAD"/>
    <property type="match status" value="1"/>
</dbReference>
<dbReference type="GO" id="GO:0016787">
    <property type="term" value="F:hydrolase activity"/>
    <property type="evidence" value="ECO:0007669"/>
    <property type="project" value="UniProtKB-KW"/>
</dbReference>
<evidence type="ECO:0000256" key="2">
    <source>
        <dbReference type="ARBA" id="ARBA00009334"/>
    </source>
</evidence>
<dbReference type="EMBL" id="WSZM01000167">
    <property type="protein sequence ID" value="KAF4039692.1"/>
    <property type="molecule type" value="Genomic_DNA"/>
</dbReference>
<evidence type="ECO:0000256" key="5">
    <source>
        <dbReference type="ARBA" id="ARBA00022552"/>
    </source>
</evidence>
<dbReference type="SMART" id="SM00490">
    <property type="entry name" value="HELICc"/>
    <property type="match status" value="1"/>
</dbReference>
<proteinExistence type="inferred from homology"/>
<dbReference type="GO" id="GO:0005524">
    <property type="term" value="F:ATP binding"/>
    <property type="evidence" value="ECO:0007669"/>
    <property type="project" value="UniProtKB-KW"/>
</dbReference>
<evidence type="ECO:0000256" key="9">
    <source>
        <dbReference type="ARBA" id="ARBA00022840"/>
    </source>
</evidence>
<gene>
    <name evidence="16" type="ORF">GN244_ATG08080</name>
</gene>
<feature type="compositionally biased region" description="Basic residues" evidence="13">
    <location>
        <begin position="90"/>
        <end position="104"/>
    </location>
</feature>
<evidence type="ECO:0000256" key="12">
    <source>
        <dbReference type="RuleBase" id="RU000492"/>
    </source>
</evidence>
<feature type="compositionally biased region" description="Basic residues" evidence="13">
    <location>
        <begin position="41"/>
        <end position="50"/>
    </location>
</feature>
<keyword evidence="4" id="KW-0690">Ribosome biogenesis</keyword>
<dbReference type="Pfam" id="PF00270">
    <property type="entry name" value="DEAD"/>
    <property type="match status" value="1"/>
</dbReference>
<dbReference type="PROSITE" id="PS51194">
    <property type="entry name" value="HELICASE_CTER"/>
    <property type="match status" value="1"/>
</dbReference>
<comment type="subcellular location">
    <subcellularLocation>
        <location evidence="1">Nucleus</location>
        <location evidence="1">Nucleolus</location>
    </subcellularLocation>
</comment>
<dbReference type="SMART" id="SM00487">
    <property type="entry name" value="DEXDc"/>
    <property type="match status" value="1"/>
</dbReference>
<keyword evidence="7 12" id="KW-0378">Hydrolase</keyword>
<dbReference type="InterPro" id="IPR000629">
    <property type="entry name" value="RNA-helicase_DEAD-box_CS"/>
</dbReference>
<evidence type="ECO:0000256" key="11">
    <source>
        <dbReference type="ARBA" id="ARBA00037449"/>
    </source>
</evidence>
<dbReference type="CDD" id="cd00268">
    <property type="entry name" value="DEADc"/>
    <property type="match status" value="1"/>
</dbReference>
<comment type="caution">
    <text evidence="16">The sequence shown here is derived from an EMBL/GenBank/DDBJ whole genome shotgun (WGS) entry which is preliminary data.</text>
</comment>
<evidence type="ECO:0000259" key="14">
    <source>
        <dbReference type="PROSITE" id="PS51192"/>
    </source>
</evidence>
<evidence type="ECO:0000313" key="17">
    <source>
        <dbReference type="Proteomes" id="UP000602510"/>
    </source>
</evidence>
<feature type="compositionally biased region" description="Basic residues" evidence="13">
    <location>
        <begin position="68"/>
        <end position="77"/>
    </location>
</feature>
<keyword evidence="8 12" id="KW-0347">Helicase</keyword>
<dbReference type="PROSITE" id="PS51192">
    <property type="entry name" value="HELICASE_ATP_BIND_1"/>
    <property type="match status" value="1"/>
</dbReference>
<feature type="domain" description="Helicase C-terminal" evidence="15">
    <location>
        <begin position="395"/>
        <end position="558"/>
    </location>
</feature>
<dbReference type="GO" id="GO:0003724">
    <property type="term" value="F:RNA helicase activity"/>
    <property type="evidence" value="ECO:0007669"/>
    <property type="project" value="UniProtKB-EC"/>
</dbReference>
<keyword evidence="10" id="KW-0539">Nucleus</keyword>
<dbReference type="InterPro" id="IPR044742">
    <property type="entry name" value="DEAD/DEAH_RhlB"/>
</dbReference>
<dbReference type="Pfam" id="PF00271">
    <property type="entry name" value="Helicase_C"/>
    <property type="match status" value="1"/>
</dbReference>
<feature type="region of interest" description="Disordered" evidence="13">
    <location>
        <begin position="36"/>
        <end position="137"/>
    </location>
</feature>
<evidence type="ECO:0000256" key="10">
    <source>
        <dbReference type="ARBA" id="ARBA00023242"/>
    </source>
</evidence>
<dbReference type="AlphaFoldDB" id="A0A833SSJ1"/>
<dbReference type="FunFam" id="3.40.50.300:FF:000008">
    <property type="entry name" value="ATP-dependent RNA helicase RhlB"/>
    <property type="match status" value="1"/>
</dbReference>
<evidence type="ECO:0000256" key="13">
    <source>
        <dbReference type="SAM" id="MobiDB-lite"/>
    </source>
</evidence>
<reference evidence="16" key="1">
    <citation type="submission" date="2020-04" db="EMBL/GenBank/DDBJ databases">
        <title>Hybrid Assembly of Korean Phytophthora infestans isolates.</title>
        <authorList>
            <person name="Prokchorchik M."/>
            <person name="Lee Y."/>
            <person name="Seo J."/>
            <person name="Cho J.-H."/>
            <person name="Park Y.-E."/>
            <person name="Jang D.-C."/>
            <person name="Im J.-S."/>
            <person name="Choi J.-G."/>
            <person name="Park H.-J."/>
            <person name="Lee G.-B."/>
            <person name="Lee Y.-G."/>
            <person name="Hong S.-Y."/>
            <person name="Cho K."/>
            <person name="Sohn K.H."/>
        </authorList>
    </citation>
    <scope>NUCLEOTIDE SEQUENCE</scope>
    <source>
        <strain evidence="16">KR_1_A1</strain>
    </source>
</reference>
<evidence type="ECO:0000256" key="3">
    <source>
        <dbReference type="ARBA" id="ARBA00012552"/>
    </source>
</evidence>
<name>A0A833SSJ1_PHYIN</name>
<keyword evidence="9 12" id="KW-0067">ATP-binding</keyword>